<protein>
    <recommendedName>
        <fullName evidence="15">Sensory/regulatory protein RpfC</fullName>
        <ecNumber evidence="3">2.7.13.3</ecNumber>
    </recommendedName>
</protein>
<evidence type="ECO:0000313" key="24">
    <source>
        <dbReference type="Proteomes" id="UP000286482"/>
    </source>
</evidence>
<dbReference type="SMART" id="SM00388">
    <property type="entry name" value="HisKA"/>
    <property type="match status" value="1"/>
</dbReference>
<dbReference type="InterPro" id="IPR003661">
    <property type="entry name" value="HisK_dim/P_dom"/>
</dbReference>
<feature type="transmembrane region" description="Helical" evidence="18">
    <location>
        <begin position="772"/>
        <end position="793"/>
    </location>
</feature>
<dbReference type="PROSITE" id="PS50109">
    <property type="entry name" value="HIS_KIN"/>
    <property type="match status" value="1"/>
</dbReference>
<evidence type="ECO:0000256" key="18">
    <source>
        <dbReference type="SAM" id="Phobius"/>
    </source>
</evidence>
<gene>
    <name evidence="23" type="ORF">DBZ36_01390</name>
</gene>
<evidence type="ECO:0000256" key="7">
    <source>
        <dbReference type="ARBA" id="ARBA00022692"/>
    </source>
</evidence>
<dbReference type="InterPro" id="IPR036097">
    <property type="entry name" value="HisK_dim/P_sf"/>
</dbReference>
<evidence type="ECO:0000256" key="2">
    <source>
        <dbReference type="ARBA" id="ARBA00004651"/>
    </source>
</evidence>
<dbReference type="Gene3D" id="3.30.450.20">
    <property type="entry name" value="PAS domain"/>
    <property type="match status" value="2"/>
</dbReference>
<dbReference type="SUPFAM" id="SSF47226">
    <property type="entry name" value="Histidine-containing phosphotransfer domain, HPT domain"/>
    <property type="match status" value="1"/>
</dbReference>
<evidence type="ECO:0000256" key="17">
    <source>
        <dbReference type="PROSITE-ProRule" id="PRU00169"/>
    </source>
</evidence>
<evidence type="ECO:0000256" key="13">
    <source>
        <dbReference type="ARBA" id="ARBA00023136"/>
    </source>
</evidence>
<dbReference type="InterPro" id="IPR011006">
    <property type="entry name" value="CheY-like_superfamily"/>
</dbReference>
<evidence type="ECO:0000256" key="11">
    <source>
        <dbReference type="ARBA" id="ARBA00022989"/>
    </source>
</evidence>
<dbReference type="Proteomes" id="UP000286482">
    <property type="component" value="Unassembled WGS sequence"/>
</dbReference>
<dbReference type="SUPFAM" id="SSF55785">
    <property type="entry name" value="PYP-like sensor domain (PAS domain)"/>
    <property type="match status" value="1"/>
</dbReference>
<dbReference type="Pfam" id="PF08448">
    <property type="entry name" value="PAS_4"/>
    <property type="match status" value="1"/>
</dbReference>
<evidence type="ECO:0000256" key="14">
    <source>
        <dbReference type="ARBA" id="ARBA00064003"/>
    </source>
</evidence>
<dbReference type="FunFam" id="1.10.287.130:FF:000002">
    <property type="entry name" value="Two-component osmosensing histidine kinase"/>
    <property type="match status" value="1"/>
</dbReference>
<dbReference type="Pfam" id="PF01627">
    <property type="entry name" value="Hpt"/>
    <property type="match status" value="1"/>
</dbReference>
<evidence type="ECO:0000256" key="4">
    <source>
        <dbReference type="ARBA" id="ARBA00022475"/>
    </source>
</evidence>
<evidence type="ECO:0000259" key="22">
    <source>
        <dbReference type="PROSITE" id="PS50894"/>
    </source>
</evidence>
<keyword evidence="8" id="KW-0547">Nucleotide-binding</keyword>
<dbReference type="EC" id="2.7.13.3" evidence="3"/>
<feature type="transmembrane region" description="Helical" evidence="18">
    <location>
        <begin position="446"/>
        <end position="465"/>
    </location>
</feature>
<keyword evidence="24" id="KW-1185">Reference proteome</keyword>
<proteinExistence type="predicted"/>
<dbReference type="PROSITE" id="PS50113">
    <property type="entry name" value="PAC"/>
    <property type="match status" value="1"/>
</dbReference>
<keyword evidence="9" id="KW-0418">Kinase</keyword>
<dbReference type="Pfam" id="PF02518">
    <property type="entry name" value="HATPase_c"/>
    <property type="match status" value="1"/>
</dbReference>
<dbReference type="SMART" id="SM00062">
    <property type="entry name" value="PBPb"/>
    <property type="match status" value="1"/>
</dbReference>
<evidence type="ECO:0000256" key="16">
    <source>
        <dbReference type="PROSITE-ProRule" id="PRU00110"/>
    </source>
</evidence>
<reference evidence="23 24" key="1">
    <citation type="submission" date="2018-09" db="EMBL/GenBank/DDBJ databases">
        <authorList>
            <person name="Wang Z."/>
        </authorList>
    </citation>
    <scope>NUCLEOTIDE SEQUENCE [LARGE SCALE GENOMIC DNA]</scope>
    <source>
        <strain evidence="23 24">ALS 81</strain>
    </source>
</reference>
<dbReference type="CDD" id="cd01007">
    <property type="entry name" value="PBP2_BvgS_HisK_like"/>
    <property type="match status" value="1"/>
</dbReference>
<comment type="caution">
    <text evidence="23">The sequence shown here is derived from an EMBL/GenBank/DDBJ whole genome shotgun (WGS) entry which is preliminary data.</text>
</comment>
<evidence type="ECO:0000256" key="1">
    <source>
        <dbReference type="ARBA" id="ARBA00000085"/>
    </source>
</evidence>
<comment type="subcellular location">
    <subcellularLocation>
        <location evidence="2">Cell membrane</location>
        <topology evidence="2">Multi-pass membrane protein</topology>
    </subcellularLocation>
</comment>
<dbReference type="PANTHER" id="PTHR45339">
    <property type="entry name" value="HYBRID SIGNAL TRANSDUCTION HISTIDINE KINASE J"/>
    <property type="match status" value="1"/>
</dbReference>
<dbReference type="InterPro" id="IPR000014">
    <property type="entry name" value="PAS"/>
</dbReference>
<dbReference type="FunFam" id="3.30.565.10:FF:000010">
    <property type="entry name" value="Sensor histidine kinase RcsC"/>
    <property type="match status" value="1"/>
</dbReference>
<dbReference type="Gene3D" id="3.40.190.10">
    <property type="entry name" value="Periplasmic binding protein-like II"/>
    <property type="match status" value="2"/>
</dbReference>
<comment type="catalytic activity">
    <reaction evidence="1">
        <text>ATP + protein L-histidine = ADP + protein N-phospho-L-histidine.</text>
        <dbReference type="EC" id="2.7.13.3"/>
    </reaction>
</comment>
<dbReference type="Gene3D" id="3.40.50.2300">
    <property type="match status" value="2"/>
</dbReference>
<dbReference type="InterPro" id="IPR036890">
    <property type="entry name" value="HATPase_C_sf"/>
</dbReference>
<evidence type="ECO:0000256" key="5">
    <source>
        <dbReference type="ARBA" id="ARBA00022553"/>
    </source>
</evidence>
<keyword evidence="7 18" id="KW-0812">Transmembrane</keyword>
<dbReference type="RefSeq" id="WP_120353140.1">
    <property type="nucleotide sequence ID" value="NZ_RAQO01000002.1"/>
</dbReference>
<feature type="modified residue" description="Phosphohistidine" evidence="16">
    <location>
        <position position="1556"/>
    </location>
</feature>
<dbReference type="PRINTS" id="PR00344">
    <property type="entry name" value="BCTRLSENSOR"/>
</dbReference>
<evidence type="ECO:0000259" key="21">
    <source>
        <dbReference type="PROSITE" id="PS50113"/>
    </source>
</evidence>
<dbReference type="Pfam" id="PF00072">
    <property type="entry name" value="Response_reg"/>
    <property type="match status" value="2"/>
</dbReference>
<dbReference type="Gene3D" id="1.20.120.160">
    <property type="entry name" value="HPT domain"/>
    <property type="match status" value="1"/>
</dbReference>
<evidence type="ECO:0000259" key="19">
    <source>
        <dbReference type="PROSITE" id="PS50109"/>
    </source>
</evidence>
<dbReference type="SMART" id="SM00448">
    <property type="entry name" value="REC"/>
    <property type="match status" value="2"/>
</dbReference>
<keyword evidence="12" id="KW-0902">Two-component regulatory system</keyword>
<dbReference type="InterPro" id="IPR005467">
    <property type="entry name" value="His_kinase_dom"/>
</dbReference>
<dbReference type="CDD" id="cd00082">
    <property type="entry name" value="HisKA"/>
    <property type="match status" value="1"/>
</dbReference>
<dbReference type="Gene3D" id="3.30.565.10">
    <property type="entry name" value="Histidine kinase-like ATPase, C-terminal domain"/>
    <property type="match status" value="1"/>
</dbReference>
<feature type="modified residue" description="4-aspartylphosphate" evidence="17">
    <location>
        <position position="1262"/>
    </location>
</feature>
<dbReference type="InterPro" id="IPR003594">
    <property type="entry name" value="HATPase_dom"/>
</dbReference>
<evidence type="ECO:0000313" key="23">
    <source>
        <dbReference type="EMBL" id="RKF21336.1"/>
    </source>
</evidence>
<feature type="domain" description="Response regulatory" evidence="20">
    <location>
        <begin position="1357"/>
        <end position="1474"/>
    </location>
</feature>
<dbReference type="EMBL" id="RAQO01000002">
    <property type="protein sequence ID" value="RKF21336.1"/>
    <property type="molecule type" value="Genomic_DNA"/>
</dbReference>
<dbReference type="InterPro" id="IPR001789">
    <property type="entry name" value="Sig_transdc_resp-reg_receiver"/>
</dbReference>
<keyword evidence="5 17" id="KW-0597">Phosphoprotein</keyword>
<name>A0A420EL54_9ALTE</name>
<dbReference type="InterPro" id="IPR004358">
    <property type="entry name" value="Sig_transdc_His_kin-like_C"/>
</dbReference>
<dbReference type="SMART" id="SM00073">
    <property type="entry name" value="HPT"/>
    <property type="match status" value="1"/>
</dbReference>
<accession>A0A420EL54</accession>
<dbReference type="OrthoDB" id="9810730at2"/>
<dbReference type="CDD" id="cd17546">
    <property type="entry name" value="REC_hyHK_CKI1_RcsC-like"/>
    <property type="match status" value="2"/>
</dbReference>
<dbReference type="Pfam" id="PF00512">
    <property type="entry name" value="HisKA"/>
    <property type="match status" value="1"/>
</dbReference>
<feature type="transmembrane region" description="Helical" evidence="18">
    <location>
        <begin position="404"/>
        <end position="425"/>
    </location>
</feature>
<dbReference type="CDD" id="cd00088">
    <property type="entry name" value="HPT"/>
    <property type="match status" value="1"/>
</dbReference>
<keyword evidence="4" id="KW-1003">Cell membrane</keyword>
<dbReference type="SUPFAM" id="SSF55874">
    <property type="entry name" value="ATPase domain of HSP90 chaperone/DNA topoisomerase II/histidine kinase"/>
    <property type="match status" value="1"/>
</dbReference>
<evidence type="ECO:0000259" key="20">
    <source>
        <dbReference type="PROSITE" id="PS50110"/>
    </source>
</evidence>
<dbReference type="GO" id="GO:0000155">
    <property type="term" value="F:phosphorelay sensor kinase activity"/>
    <property type="evidence" value="ECO:0007669"/>
    <property type="project" value="InterPro"/>
</dbReference>
<evidence type="ECO:0000256" key="6">
    <source>
        <dbReference type="ARBA" id="ARBA00022679"/>
    </source>
</evidence>
<feature type="domain" description="HPt" evidence="22">
    <location>
        <begin position="1517"/>
        <end position="1606"/>
    </location>
</feature>
<keyword evidence="11 18" id="KW-1133">Transmembrane helix</keyword>
<evidence type="ECO:0000256" key="9">
    <source>
        <dbReference type="ARBA" id="ARBA00022777"/>
    </source>
</evidence>
<evidence type="ECO:0000256" key="3">
    <source>
        <dbReference type="ARBA" id="ARBA00012438"/>
    </source>
</evidence>
<evidence type="ECO:0000256" key="10">
    <source>
        <dbReference type="ARBA" id="ARBA00022840"/>
    </source>
</evidence>
<feature type="modified residue" description="4-aspartylphosphate" evidence="17">
    <location>
        <position position="1407"/>
    </location>
</feature>
<evidence type="ECO:0000256" key="15">
    <source>
        <dbReference type="ARBA" id="ARBA00068150"/>
    </source>
</evidence>
<sequence length="1694" mass="189060">MFRSLYQLLIVLLCFSSIVFARPNYFIEDQDLSPSQVAALREGDRLARMASVPMYNLDIEQLQNIFEGELKQVKNVKAMRIVDGFTGQELLRFYRNEGQLTFGDTLPEAVYNLDMRSFEVRYQGESLGQLVIYFDLAALEATIIKEQISISARQNYQLSDNERKWIQNNPRVRIALTNWAPVIFTQPNGSPAGIAWDYLRYIENSTGLKFDPVHFDNWGLALNGFNNSEVEILPAVFFSKERTASAEHSPSYFSLDESLFVKAESQISSFADLRGKRLAITQGYAHTKALKENHPEIELITYPHLSDSVDAVLDGKVAALLDARLVIDKYRLDYNISGLKVLEDRAFGSPQLHMLVQNTQAELVSIIRKGLGQISNEQHLATSERWTQLEAIEIDTMSVVPKDIIKLLAILATLLVVLMLIAFILRRYSRSDKIELAFGSDNFRRMVMLGLATFATLVIVVVINAQNTIHKNMVSKNVSTLKVLSATSMERLESYIGRASNAANVLSRNQNLNRLVEDLLLLESNPEKLLQSLELQKTRDYLNRFEDITGELGFFIISPRGLSLASKRDVNVGQLNIIAKQREDLFRRVLQGETVFVPPIFSELDEMEYTMFVAAPIYDKFGDIIAILTIRLDPLNEYTSIVQNARFGQSGESYVLNDQGLMLSNSRFKRTLVEIGLLKAEQSSTLNILLKDPGFELTSEIETRKANAGIQTLTKMALGIRNHESGFSQDPYRDYRGVEVMGAWNWSKELQVGIASEIDLNESLIGYNRVRVGTLTLAVVIILFCAVSVMFTLNLGRRATKRLSESRDELEARVASRTQELHEEKALLSSLLNSLPDLVYYKNKQGQYLGHNQSYTQWIDPTLLPLVGKTDQELGFTELEQVSKTLEAKAIQDDRSHTSEYELVNHVGEVKMFDTIHSPIRSIDNEVVGVVGVARDITARKNMEVELAQAKEQAELASRAKSDFLANMSHEIRTPMNAIIGMSYLALETDLNHKQRNYIDKVHRSAESLLGIINDILDVSKIEAGKLSLENIPFELEEVLDHIISTVSLKAEENGIELLLDIDPKINSSLIGDPLRVGQIVLNLLNNAIKFTSDGEIIIRIKQTSIHENISQLRFEVQDSGIGMSQEQIQNLFKAFSQADSSTTRKYGGTGLGLSISKTLAEMMGGEIGVESEAGVGSLFWFSISAKVQEQVQAPKVKRQLSFSDLRLLVVDDNSSAREILEQMLSNIGVGHIDLAANAQEALTAVEQSSNDNLAYDLVFMDWKMPTVDGIDCIRLLQERFGQTSPSVVMVTAHGRDEALVEAQSKDVEPQGVLSKPVTASSLVDSIMAALGQKDGAVGLKPKARDKLETESLQGAKILLVEDNEFNQELAKDILSHNGLQVEIANNGREAIDQLTLDSDFDAVLMDVQMPVMDGYTATRHLRALPQFKQLPIIAMTANVMTSDLENAQQAGMSGHIGKPINIKDLFKTLTKLVQVKPERQQSVSSTQSDSQLEHQFNFAALSLLDTKQALQQVNNDSRLYHKLLGQFLDSNEHTIGLLKTAYQEQDIDDLKRVAHTLKGASGSIGARQVQDLASRIENDSSTIESAIVDQIDEQLSLVLSQISDYLDQDQRPQKRASSAQIGLDNQEIQSLLKTLQEQLTEYDTAATDTIAIMLDMDLEANTRAAIDKVASKIDMFEFDDALEALSIPIANLK</sequence>
<dbReference type="InterPro" id="IPR036641">
    <property type="entry name" value="HPT_dom_sf"/>
</dbReference>
<dbReference type="InterPro" id="IPR001638">
    <property type="entry name" value="Solute-binding_3/MltF_N"/>
</dbReference>
<dbReference type="InterPro" id="IPR008207">
    <property type="entry name" value="Sig_transdc_His_kin_Hpt_dom"/>
</dbReference>
<dbReference type="SUPFAM" id="SSF52172">
    <property type="entry name" value="CheY-like"/>
    <property type="match status" value="2"/>
</dbReference>
<dbReference type="CDD" id="cd18773">
    <property type="entry name" value="PDC1_HK_sensor"/>
    <property type="match status" value="1"/>
</dbReference>
<comment type="subunit">
    <text evidence="14">At low DSF concentrations, interacts with RpfF.</text>
</comment>
<dbReference type="GO" id="GO:0005524">
    <property type="term" value="F:ATP binding"/>
    <property type="evidence" value="ECO:0007669"/>
    <property type="project" value="UniProtKB-KW"/>
</dbReference>
<dbReference type="SUPFAM" id="SSF47384">
    <property type="entry name" value="Homodimeric domain of signal transducing histidine kinase"/>
    <property type="match status" value="1"/>
</dbReference>
<dbReference type="NCBIfam" id="TIGR00229">
    <property type="entry name" value="sensory_box"/>
    <property type="match status" value="1"/>
</dbReference>
<dbReference type="CDD" id="cd16922">
    <property type="entry name" value="HATPase_EvgS-ArcB-TorS-like"/>
    <property type="match status" value="1"/>
</dbReference>
<dbReference type="Gene3D" id="1.10.287.130">
    <property type="match status" value="1"/>
</dbReference>
<dbReference type="SUPFAM" id="SSF53850">
    <property type="entry name" value="Periplasmic binding protein-like II"/>
    <property type="match status" value="1"/>
</dbReference>
<dbReference type="PANTHER" id="PTHR45339:SF1">
    <property type="entry name" value="HYBRID SIGNAL TRANSDUCTION HISTIDINE KINASE J"/>
    <property type="match status" value="1"/>
</dbReference>
<keyword evidence="10" id="KW-0067">ATP-binding</keyword>
<organism evidence="23 24">
    <name type="scientific">Alginatibacterium sediminis</name>
    <dbReference type="NCBI Taxonomy" id="2164068"/>
    <lineage>
        <taxon>Bacteria</taxon>
        <taxon>Pseudomonadati</taxon>
        <taxon>Pseudomonadota</taxon>
        <taxon>Gammaproteobacteria</taxon>
        <taxon>Alteromonadales</taxon>
        <taxon>Alteromonadaceae</taxon>
        <taxon>Alginatibacterium</taxon>
    </lineage>
</organism>
<dbReference type="PROSITE" id="PS50894">
    <property type="entry name" value="HPT"/>
    <property type="match status" value="1"/>
</dbReference>
<feature type="domain" description="Response regulatory" evidence="20">
    <location>
        <begin position="1207"/>
        <end position="1331"/>
    </location>
</feature>
<feature type="domain" description="Histidine kinase" evidence="19">
    <location>
        <begin position="967"/>
        <end position="1188"/>
    </location>
</feature>
<evidence type="ECO:0000256" key="12">
    <source>
        <dbReference type="ARBA" id="ARBA00023012"/>
    </source>
</evidence>
<keyword evidence="13 18" id="KW-0472">Membrane</keyword>
<dbReference type="InterPro" id="IPR035965">
    <property type="entry name" value="PAS-like_dom_sf"/>
</dbReference>
<keyword evidence="6" id="KW-0808">Transferase</keyword>
<dbReference type="InterPro" id="IPR013656">
    <property type="entry name" value="PAS_4"/>
</dbReference>
<dbReference type="InterPro" id="IPR000700">
    <property type="entry name" value="PAS-assoc_C"/>
</dbReference>
<dbReference type="SMART" id="SM00387">
    <property type="entry name" value="HATPase_c"/>
    <property type="match status" value="1"/>
</dbReference>
<dbReference type="GO" id="GO:0005886">
    <property type="term" value="C:plasma membrane"/>
    <property type="evidence" value="ECO:0007669"/>
    <property type="project" value="UniProtKB-SubCell"/>
</dbReference>
<dbReference type="Pfam" id="PF00497">
    <property type="entry name" value="SBP_bac_3"/>
    <property type="match status" value="1"/>
</dbReference>
<dbReference type="PROSITE" id="PS50110">
    <property type="entry name" value="RESPONSE_REGULATORY"/>
    <property type="match status" value="2"/>
</dbReference>
<evidence type="ECO:0000256" key="8">
    <source>
        <dbReference type="ARBA" id="ARBA00022741"/>
    </source>
</evidence>
<feature type="domain" description="PAC" evidence="21">
    <location>
        <begin position="897"/>
        <end position="949"/>
    </location>
</feature>